<accession>A0A7U7G4Y5</accession>
<keyword evidence="1" id="KW-1133">Transmembrane helix</keyword>
<dbReference type="Proteomes" id="UP000027590">
    <property type="component" value="Unassembled WGS sequence"/>
</dbReference>
<proteinExistence type="predicted"/>
<organism evidence="2 3">
    <name type="scientific">Parasaccharibacter apium</name>
    <dbReference type="NCBI Taxonomy" id="1510841"/>
    <lineage>
        <taxon>Bacteria</taxon>
        <taxon>Pseudomonadati</taxon>
        <taxon>Pseudomonadota</taxon>
        <taxon>Alphaproteobacteria</taxon>
        <taxon>Acetobacterales</taxon>
        <taxon>Acetobacteraceae</taxon>
        <taxon>Parasaccharibacter</taxon>
    </lineage>
</organism>
<keyword evidence="1" id="KW-0472">Membrane</keyword>
<evidence type="ECO:0000313" key="2">
    <source>
        <dbReference type="EMBL" id="CDG33237.1"/>
    </source>
</evidence>
<keyword evidence="1" id="KW-0812">Transmembrane</keyword>
<comment type="caution">
    <text evidence="2">The sequence shown here is derived from an EMBL/GenBank/DDBJ whole genome shotgun (WGS) entry which is preliminary data.</text>
</comment>
<gene>
    <name evidence="2" type="ORF">SACS_0499</name>
</gene>
<reference evidence="2 3" key="2">
    <citation type="journal article" date="2014" name="PLoS ONE">
        <title>Evolution of mitochondria reconstructed from the energy metabolism of living bacteria.</title>
        <authorList>
            <person name="Degli Esposti M."/>
            <person name="Chouaia B."/>
            <person name="Comandatore F."/>
            <person name="Crotti E."/>
            <person name="Sassera D."/>
            <person name="Lievens P.M."/>
            <person name="Daffonchio D."/>
            <person name="Bandi C."/>
        </authorList>
    </citation>
    <scope>NUCLEOTIDE SEQUENCE [LARGE SCALE GENOMIC DNA]</scope>
    <source>
        <strain evidence="3">AM169</strain>
    </source>
</reference>
<protein>
    <submittedName>
        <fullName evidence="2">Uncharacterized protein</fullName>
    </submittedName>
</protein>
<reference evidence="2 3" key="1">
    <citation type="journal article" date="2014" name="Genome Biol. Evol.">
        <title>Acetic acid bacteria genomes reveal functional traits for adaptation to life in insect guts.</title>
        <authorList>
            <person name="Chouaia B."/>
            <person name="Gaiarsa S."/>
            <person name="Crotti E."/>
            <person name="Comandatore F."/>
            <person name="Degli Esposti M."/>
            <person name="Ricci I."/>
            <person name="Alma A."/>
            <person name="Favia G."/>
            <person name="Bandi C."/>
            <person name="Daffonchio D."/>
        </authorList>
    </citation>
    <scope>NUCLEOTIDE SEQUENCE [LARGE SCALE GENOMIC DNA]</scope>
    <source>
        <strain evidence="3">AM169</strain>
    </source>
</reference>
<dbReference type="EMBL" id="CBLY010000004">
    <property type="protein sequence ID" value="CDG33237.1"/>
    <property type="molecule type" value="Genomic_DNA"/>
</dbReference>
<sequence length="57" mass="6835">MPKRRNLSPSRYDHLPRRRHFLMFRALLRFAVETVMTVVVGKVLKKLLDRLFPDNKA</sequence>
<evidence type="ECO:0000256" key="1">
    <source>
        <dbReference type="SAM" id="Phobius"/>
    </source>
</evidence>
<dbReference type="AlphaFoldDB" id="A0A7U7G4Y5"/>
<feature type="transmembrane region" description="Helical" evidence="1">
    <location>
        <begin position="21"/>
        <end position="44"/>
    </location>
</feature>
<evidence type="ECO:0000313" key="3">
    <source>
        <dbReference type="Proteomes" id="UP000027590"/>
    </source>
</evidence>
<name>A0A7U7G4Y5_9PROT</name>